<keyword evidence="3" id="KW-1133">Transmembrane helix</keyword>
<sequence>MGRGSIINWILVGLGVVVIVALLLWQNIPMMYEQDASRSHYIVLKQVWPACFCHIIGYPCDFVEKTLFIGGFWPMTSSASPRNDCQLAPTFSLALIGVSSSSDPSHPIVFQNIRPKLENLWPDLFQINISSRFLWEQEWVRRGSCAYEDRIINSQNDYFFKALKLHGDADTLHKLAKANIKPSNKQQISSQTLIDTLRKAYDKRVVATCAGMDDICLKEIIICYDNSLRMIDCPDSFTGLEFSFVDRDYVNSNHLNGISYESIDCPKNIKFPEFPTLE</sequence>
<comment type="similarity">
    <text evidence="1 2">Belongs to the RNase T2 family.</text>
</comment>
<gene>
    <name evidence="4" type="primary">RNASET2_4</name>
    <name evidence="4" type="ORF">Ciccas_004194</name>
</gene>
<evidence type="ECO:0000313" key="5">
    <source>
        <dbReference type="Proteomes" id="UP001626550"/>
    </source>
</evidence>
<dbReference type="AlphaFoldDB" id="A0ABD2QC89"/>
<dbReference type="PANTHER" id="PTHR11240:SF22">
    <property type="entry name" value="RIBONUCLEASE T2"/>
    <property type="match status" value="1"/>
</dbReference>
<evidence type="ECO:0000256" key="1">
    <source>
        <dbReference type="ARBA" id="ARBA00007469"/>
    </source>
</evidence>
<organism evidence="4 5">
    <name type="scientific">Cichlidogyrus casuarinus</name>
    <dbReference type="NCBI Taxonomy" id="1844966"/>
    <lineage>
        <taxon>Eukaryota</taxon>
        <taxon>Metazoa</taxon>
        <taxon>Spiralia</taxon>
        <taxon>Lophotrochozoa</taxon>
        <taxon>Platyhelminthes</taxon>
        <taxon>Monogenea</taxon>
        <taxon>Monopisthocotylea</taxon>
        <taxon>Dactylogyridea</taxon>
        <taxon>Ancyrocephalidae</taxon>
        <taxon>Cichlidogyrus</taxon>
    </lineage>
</organism>
<comment type="caution">
    <text evidence="4">The sequence shown here is derived from an EMBL/GenBank/DDBJ whole genome shotgun (WGS) entry which is preliminary data.</text>
</comment>
<reference evidence="4 5" key="1">
    <citation type="submission" date="2024-11" db="EMBL/GenBank/DDBJ databases">
        <title>Adaptive evolution of stress response genes in parasites aligns with host niche diversity.</title>
        <authorList>
            <person name="Hahn C."/>
            <person name="Resl P."/>
        </authorList>
    </citation>
    <scope>NUCLEOTIDE SEQUENCE [LARGE SCALE GENOMIC DNA]</scope>
    <source>
        <strain evidence="4">EGGRZ-B1_66</strain>
        <tissue evidence="4">Body</tissue>
    </source>
</reference>
<evidence type="ECO:0000256" key="2">
    <source>
        <dbReference type="RuleBase" id="RU004328"/>
    </source>
</evidence>
<evidence type="ECO:0000256" key="3">
    <source>
        <dbReference type="SAM" id="Phobius"/>
    </source>
</evidence>
<keyword evidence="5" id="KW-1185">Reference proteome</keyword>
<dbReference type="Proteomes" id="UP001626550">
    <property type="component" value="Unassembled WGS sequence"/>
</dbReference>
<dbReference type="Pfam" id="PF00445">
    <property type="entry name" value="Ribonuclease_T2"/>
    <property type="match status" value="1"/>
</dbReference>
<dbReference type="EMBL" id="JBJKFK010000421">
    <property type="protein sequence ID" value="KAL3317161.1"/>
    <property type="molecule type" value="Genomic_DNA"/>
</dbReference>
<dbReference type="InterPro" id="IPR036430">
    <property type="entry name" value="RNase_T2-like_sf"/>
</dbReference>
<accession>A0ABD2QC89</accession>
<dbReference type="PANTHER" id="PTHR11240">
    <property type="entry name" value="RIBONUCLEASE T2"/>
    <property type="match status" value="1"/>
</dbReference>
<keyword evidence="3" id="KW-0472">Membrane</keyword>
<proteinExistence type="inferred from homology"/>
<protein>
    <submittedName>
        <fullName evidence="4">Ribonuclease T2</fullName>
    </submittedName>
</protein>
<feature type="transmembrane region" description="Helical" evidence="3">
    <location>
        <begin position="6"/>
        <end position="25"/>
    </location>
</feature>
<name>A0ABD2QC89_9PLAT</name>
<dbReference type="Gene3D" id="3.90.730.10">
    <property type="entry name" value="Ribonuclease T2-like"/>
    <property type="match status" value="1"/>
</dbReference>
<evidence type="ECO:0000313" key="4">
    <source>
        <dbReference type="EMBL" id="KAL3317161.1"/>
    </source>
</evidence>
<dbReference type="InterPro" id="IPR001568">
    <property type="entry name" value="RNase_T2-like"/>
</dbReference>
<keyword evidence="3" id="KW-0812">Transmembrane</keyword>
<dbReference type="SUPFAM" id="SSF55895">
    <property type="entry name" value="Ribonuclease Rh-like"/>
    <property type="match status" value="1"/>
</dbReference>